<dbReference type="GO" id="GO:0005886">
    <property type="term" value="C:plasma membrane"/>
    <property type="evidence" value="ECO:0007669"/>
    <property type="project" value="UniProtKB-SubCell"/>
</dbReference>
<dbReference type="PANTHER" id="PTHR23513">
    <property type="entry name" value="INTEGRAL MEMBRANE EFFLUX PROTEIN-RELATED"/>
    <property type="match status" value="1"/>
</dbReference>
<sequence length="382" mass="41396">MQIVALGWLVFQITSSAFWVGVVAACSSLPAVFFSLFGGWIVDHFPKKKVLIIAHTSSMVLAFILGLLTITDNINVTAIIIISLLGGVINSIYTPAHFSYISEIIHKDKLSSAMSINASVSSLGRIFGPVFAGFYIKVGGIGGAFIINGLSFLAVIVALLLIKKPSISIDKHLNPLQSIKEGLIYSLSNPMIRSIILYVGAASIFAWSYTTIIPVIAKDIFHTDATGMSNLYSAVGIGSIVATFLTAYFSSRVSKLAIFLAGNTIFSVSIFLFTFTQSLNLGLIYMFLSGLGLVTVNIVLGTIVQQMADPHYRGRVASIYFLVFGGVIFLGNLEIGYLAEHFGSPFALRINTIIMLVVGIYILVVKNKLRESQKVYNSKLEH</sequence>
<evidence type="ECO:0000256" key="1">
    <source>
        <dbReference type="ARBA" id="ARBA00004651"/>
    </source>
</evidence>
<evidence type="ECO:0000313" key="10">
    <source>
        <dbReference type="Proteomes" id="UP000033980"/>
    </source>
</evidence>
<feature type="transmembrane region" description="Helical" evidence="7">
    <location>
        <begin position="142"/>
        <end position="162"/>
    </location>
</feature>
<evidence type="ECO:0000259" key="8">
    <source>
        <dbReference type="PROSITE" id="PS50850"/>
    </source>
</evidence>
<name>A0A0G1FZE7_9BACT</name>
<dbReference type="GO" id="GO:0022857">
    <property type="term" value="F:transmembrane transporter activity"/>
    <property type="evidence" value="ECO:0007669"/>
    <property type="project" value="InterPro"/>
</dbReference>
<dbReference type="CDD" id="cd06173">
    <property type="entry name" value="MFS_MefA_like"/>
    <property type="match status" value="1"/>
</dbReference>
<feature type="transmembrane region" description="Helical" evidence="7">
    <location>
        <begin position="16"/>
        <end position="38"/>
    </location>
</feature>
<dbReference type="Gene3D" id="1.20.1250.20">
    <property type="entry name" value="MFS general substrate transporter like domains"/>
    <property type="match status" value="1"/>
</dbReference>
<feature type="transmembrane region" description="Helical" evidence="7">
    <location>
        <begin position="229"/>
        <end position="249"/>
    </location>
</feature>
<evidence type="ECO:0000256" key="5">
    <source>
        <dbReference type="ARBA" id="ARBA00022989"/>
    </source>
</evidence>
<feature type="transmembrane region" description="Helical" evidence="7">
    <location>
        <begin position="345"/>
        <end position="364"/>
    </location>
</feature>
<feature type="transmembrane region" description="Helical" evidence="7">
    <location>
        <begin position="282"/>
        <end position="304"/>
    </location>
</feature>
<feature type="transmembrane region" description="Helical" evidence="7">
    <location>
        <begin position="74"/>
        <end position="93"/>
    </location>
</feature>
<feature type="transmembrane region" description="Helical" evidence="7">
    <location>
        <begin position="316"/>
        <end position="339"/>
    </location>
</feature>
<feature type="domain" description="Major facilitator superfamily (MFS) profile" evidence="8">
    <location>
        <begin position="1"/>
        <end position="370"/>
    </location>
</feature>
<dbReference type="EMBL" id="LCFK01000052">
    <property type="protein sequence ID" value="KKS92088.1"/>
    <property type="molecule type" value="Genomic_DNA"/>
</dbReference>
<dbReference type="AlphaFoldDB" id="A0A0G1FZE7"/>
<comment type="subcellular location">
    <subcellularLocation>
        <location evidence="1">Cell membrane</location>
        <topology evidence="1">Multi-pass membrane protein</topology>
    </subcellularLocation>
</comment>
<evidence type="ECO:0000256" key="7">
    <source>
        <dbReference type="SAM" id="Phobius"/>
    </source>
</evidence>
<keyword evidence="4 7" id="KW-0812">Transmembrane</keyword>
<evidence type="ECO:0000256" key="6">
    <source>
        <dbReference type="ARBA" id="ARBA00023136"/>
    </source>
</evidence>
<evidence type="ECO:0000256" key="2">
    <source>
        <dbReference type="ARBA" id="ARBA00022448"/>
    </source>
</evidence>
<proteinExistence type="predicted"/>
<accession>A0A0G1FZE7</accession>
<dbReference type="InterPro" id="IPR036259">
    <property type="entry name" value="MFS_trans_sf"/>
</dbReference>
<organism evidence="9 10">
    <name type="scientific">Candidatus Collierbacteria bacterium GW2011_GWC2_43_12</name>
    <dbReference type="NCBI Taxonomy" id="1618390"/>
    <lineage>
        <taxon>Bacteria</taxon>
        <taxon>Candidatus Collieribacteriota</taxon>
    </lineage>
</organism>
<evidence type="ECO:0000313" key="9">
    <source>
        <dbReference type="EMBL" id="KKS92088.1"/>
    </source>
</evidence>
<dbReference type="InterPro" id="IPR020846">
    <property type="entry name" value="MFS_dom"/>
</dbReference>
<feature type="transmembrane region" description="Helical" evidence="7">
    <location>
        <begin position="114"/>
        <end position="136"/>
    </location>
</feature>
<dbReference type="InterPro" id="IPR010290">
    <property type="entry name" value="TM_effector"/>
</dbReference>
<feature type="transmembrane region" description="Helical" evidence="7">
    <location>
        <begin position="50"/>
        <end position="68"/>
    </location>
</feature>
<evidence type="ECO:0000256" key="4">
    <source>
        <dbReference type="ARBA" id="ARBA00022692"/>
    </source>
</evidence>
<keyword evidence="2" id="KW-0813">Transport</keyword>
<dbReference type="SUPFAM" id="SSF103473">
    <property type="entry name" value="MFS general substrate transporter"/>
    <property type="match status" value="1"/>
</dbReference>
<dbReference type="PROSITE" id="PS50850">
    <property type="entry name" value="MFS"/>
    <property type="match status" value="1"/>
</dbReference>
<dbReference type="Proteomes" id="UP000033980">
    <property type="component" value="Unassembled WGS sequence"/>
</dbReference>
<keyword evidence="6 7" id="KW-0472">Membrane</keyword>
<feature type="transmembrane region" description="Helical" evidence="7">
    <location>
        <begin position="256"/>
        <end position="276"/>
    </location>
</feature>
<feature type="transmembrane region" description="Helical" evidence="7">
    <location>
        <begin position="195"/>
        <end position="217"/>
    </location>
</feature>
<keyword evidence="3" id="KW-1003">Cell membrane</keyword>
<dbReference type="Pfam" id="PF05977">
    <property type="entry name" value="MFS_3"/>
    <property type="match status" value="1"/>
</dbReference>
<protein>
    <submittedName>
        <fullName evidence="9">Permease</fullName>
    </submittedName>
</protein>
<keyword evidence="5 7" id="KW-1133">Transmembrane helix</keyword>
<gene>
    <name evidence="9" type="ORF">UV68_C0052G0007</name>
</gene>
<reference evidence="9 10" key="1">
    <citation type="journal article" date="2015" name="Nature">
        <title>rRNA introns, odd ribosomes, and small enigmatic genomes across a large radiation of phyla.</title>
        <authorList>
            <person name="Brown C.T."/>
            <person name="Hug L.A."/>
            <person name="Thomas B.C."/>
            <person name="Sharon I."/>
            <person name="Castelle C.J."/>
            <person name="Singh A."/>
            <person name="Wilkins M.J."/>
            <person name="Williams K.H."/>
            <person name="Banfield J.F."/>
        </authorList>
    </citation>
    <scope>NUCLEOTIDE SEQUENCE [LARGE SCALE GENOMIC DNA]</scope>
</reference>
<evidence type="ECO:0000256" key="3">
    <source>
        <dbReference type="ARBA" id="ARBA00022475"/>
    </source>
</evidence>
<comment type="caution">
    <text evidence="9">The sequence shown here is derived from an EMBL/GenBank/DDBJ whole genome shotgun (WGS) entry which is preliminary data.</text>
</comment>
<dbReference type="PANTHER" id="PTHR23513:SF11">
    <property type="entry name" value="STAPHYLOFERRIN A TRANSPORTER"/>
    <property type="match status" value="1"/>
</dbReference>